<proteinExistence type="predicted"/>
<keyword evidence="2" id="KW-1185">Reference proteome</keyword>
<evidence type="ECO:0000313" key="1">
    <source>
        <dbReference type="EMBL" id="MBP2621078.1"/>
    </source>
</evidence>
<reference evidence="1 2" key="1">
    <citation type="submission" date="2018-05" db="EMBL/GenBank/DDBJ databases">
        <title>Draft genome sequence of Streptococcus panodentis CCUG 70867T.</title>
        <authorList>
            <person name="Salva-Serra F."/>
            <person name="Mendez V."/>
            <person name="Jaen-Luchoro D."/>
            <person name="Gonzales-Siles L."/>
            <person name="Karlsson R."/>
            <person name="Engstrom-Jakobsson H."/>
            <person name="Busquets A."/>
            <person name="Gomila M."/>
            <person name="Pineiro-Iglesias B."/>
            <person name="Bennasar-Figueras A."/>
            <person name="Seeger M."/>
            <person name="Moore E."/>
        </authorList>
    </citation>
    <scope>NUCLEOTIDE SEQUENCE [LARGE SCALE GENOMIC DNA]</scope>
    <source>
        <strain evidence="1 2">CCUG 70867</strain>
    </source>
</reference>
<protein>
    <submittedName>
        <fullName evidence="1">Restriction endonuclease</fullName>
    </submittedName>
</protein>
<accession>A0ABS5AXU7</accession>
<comment type="caution">
    <text evidence="1">The sequence shown here is derived from an EMBL/GenBank/DDBJ whole genome shotgun (WGS) entry which is preliminary data.</text>
</comment>
<dbReference type="Proteomes" id="UP001519349">
    <property type="component" value="Unassembled WGS sequence"/>
</dbReference>
<gene>
    <name evidence="1" type="ORF">DHL47_07060</name>
</gene>
<dbReference type="EMBL" id="QFAY01000012">
    <property type="protein sequence ID" value="MBP2621078.1"/>
    <property type="molecule type" value="Genomic_DNA"/>
</dbReference>
<keyword evidence="1" id="KW-0255">Endonuclease</keyword>
<sequence length="256" mass="29635">MEYKNLDFKIPVESSTYQKDSEFIVSQMEAILNERKLLGDNKIILNTNLKLGLPLENINKIAGPMIEAWAVEVFSGIRDDLDNKYNLINVEAQERLGMADIILQFRKEDEVLTGNIDVKATANDIPNSGKGPNITSFSRIRTAYVKNADFMFIILSIKHKVYSERNKETGLVDGIMEVIDYNAYDLKYISDSDINYNPALGTGQIQIKDIHYVTYQYRTTWEMCQLLDQKYLKSSKRTLEDFYKEARKNKWIKDKD</sequence>
<dbReference type="RefSeq" id="WP_209551333.1">
    <property type="nucleotide sequence ID" value="NZ_QFAY01000012.1"/>
</dbReference>
<evidence type="ECO:0000313" key="2">
    <source>
        <dbReference type="Proteomes" id="UP001519349"/>
    </source>
</evidence>
<dbReference type="GO" id="GO:0004519">
    <property type="term" value="F:endonuclease activity"/>
    <property type="evidence" value="ECO:0007669"/>
    <property type="project" value="UniProtKB-KW"/>
</dbReference>
<keyword evidence="1" id="KW-0540">Nuclease</keyword>
<name>A0ABS5AXU7_9STRE</name>
<organism evidence="1 2">
    <name type="scientific">Streptococcus panodentis</name>
    <dbReference type="NCBI Taxonomy" id="1581472"/>
    <lineage>
        <taxon>Bacteria</taxon>
        <taxon>Bacillati</taxon>
        <taxon>Bacillota</taxon>
        <taxon>Bacilli</taxon>
        <taxon>Lactobacillales</taxon>
        <taxon>Streptococcaceae</taxon>
        <taxon>Streptococcus</taxon>
    </lineage>
</organism>
<keyword evidence="1" id="KW-0378">Hydrolase</keyword>